<keyword evidence="2" id="KW-1185">Reference proteome</keyword>
<accession>A0A845L0S9</accession>
<dbReference type="Proteomes" id="UP000463470">
    <property type="component" value="Unassembled WGS sequence"/>
</dbReference>
<protein>
    <submittedName>
        <fullName evidence="1">Uncharacterized protein</fullName>
    </submittedName>
</protein>
<dbReference type="AlphaFoldDB" id="A0A845L0S9"/>
<organism evidence="1 2">
    <name type="scientific">Heliomicrobium undosum</name>
    <dbReference type="NCBI Taxonomy" id="121734"/>
    <lineage>
        <taxon>Bacteria</taxon>
        <taxon>Bacillati</taxon>
        <taxon>Bacillota</taxon>
        <taxon>Clostridia</taxon>
        <taxon>Eubacteriales</taxon>
        <taxon>Heliobacteriaceae</taxon>
        <taxon>Heliomicrobium</taxon>
    </lineage>
</organism>
<dbReference type="RefSeq" id="WP_161253664.1">
    <property type="nucleotide sequence ID" value="NZ_WXEY01000001.1"/>
</dbReference>
<dbReference type="EMBL" id="WXEY01000001">
    <property type="protein sequence ID" value="MZP28364.1"/>
    <property type="molecule type" value="Genomic_DNA"/>
</dbReference>
<evidence type="ECO:0000313" key="1">
    <source>
        <dbReference type="EMBL" id="MZP28364.1"/>
    </source>
</evidence>
<reference evidence="1 2" key="1">
    <citation type="submission" date="2020-01" db="EMBL/GenBank/DDBJ databases">
        <title>Whole-genome sequence of Heliobacterium undosum DSM 13378.</title>
        <authorList>
            <person name="Kyndt J.A."/>
            <person name="Meyer T.E."/>
        </authorList>
    </citation>
    <scope>NUCLEOTIDE SEQUENCE [LARGE SCALE GENOMIC DNA]</scope>
    <source>
        <strain evidence="1 2">DSM 13378</strain>
    </source>
</reference>
<name>A0A845L0S9_9FIRM</name>
<evidence type="ECO:0000313" key="2">
    <source>
        <dbReference type="Proteomes" id="UP000463470"/>
    </source>
</evidence>
<proteinExistence type="predicted"/>
<gene>
    <name evidence="1" type="ORF">GTO91_01335</name>
</gene>
<sequence>MRKKVQVAEAETCSSAGLLPVNGLGRRLEQNKTTSAGFFLGQSVNFVNWAKKKERFSSFITLGGGKEQRNVGQ</sequence>
<comment type="caution">
    <text evidence="1">The sequence shown here is derived from an EMBL/GenBank/DDBJ whole genome shotgun (WGS) entry which is preliminary data.</text>
</comment>